<reference evidence="2 3" key="1">
    <citation type="submission" date="2023-05" db="EMBL/GenBank/DDBJ databases">
        <title>B98-5 Cell Line De Novo Hybrid Assembly: An Optical Mapping Approach.</title>
        <authorList>
            <person name="Kananen K."/>
            <person name="Auerbach J.A."/>
            <person name="Kautto E."/>
            <person name="Blachly J.S."/>
        </authorList>
    </citation>
    <scope>NUCLEOTIDE SEQUENCE [LARGE SCALE GENOMIC DNA]</scope>
    <source>
        <strain evidence="2">B95-8</strain>
        <tissue evidence="2">Cell line</tissue>
    </source>
</reference>
<organism evidence="2 3">
    <name type="scientific">Saguinus oedipus</name>
    <name type="common">Cotton-top tamarin</name>
    <name type="synonym">Oedipomidas oedipus</name>
    <dbReference type="NCBI Taxonomy" id="9490"/>
    <lineage>
        <taxon>Eukaryota</taxon>
        <taxon>Metazoa</taxon>
        <taxon>Chordata</taxon>
        <taxon>Craniata</taxon>
        <taxon>Vertebrata</taxon>
        <taxon>Euteleostomi</taxon>
        <taxon>Mammalia</taxon>
        <taxon>Eutheria</taxon>
        <taxon>Euarchontoglires</taxon>
        <taxon>Primates</taxon>
        <taxon>Haplorrhini</taxon>
        <taxon>Platyrrhini</taxon>
        <taxon>Cebidae</taxon>
        <taxon>Callitrichinae</taxon>
        <taxon>Saguinus</taxon>
    </lineage>
</organism>
<feature type="region of interest" description="Disordered" evidence="1">
    <location>
        <begin position="69"/>
        <end position="98"/>
    </location>
</feature>
<evidence type="ECO:0000256" key="1">
    <source>
        <dbReference type="SAM" id="MobiDB-lite"/>
    </source>
</evidence>
<comment type="caution">
    <text evidence="2">The sequence shown here is derived from an EMBL/GenBank/DDBJ whole genome shotgun (WGS) entry which is preliminary data.</text>
</comment>
<accession>A0ABQ9W5G2</accession>
<evidence type="ECO:0000313" key="2">
    <source>
        <dbReference type="EMBL" id="KAK2116879.1"/>
    </source>
</evidence>
<gene>
    <name evidence="2" type="ORF">P7K49_003765</name>
</gene>
<sequence>MARGGRGRAGGGSPPGKEPLPLGPLQARASQPQAGRRGAGAQGLYAASTPADPAGICKAARALWPWVQRPSRAWGETRGCGGGPRGGPGPSQLRAASP</sequence>
<feature type="compositionally biased region" description="Low complexity" evidence="1">
    <location>
        <begin position="23"/>
        <end position="36"/>
    </location>
</feature>
<protein>
    <submittedName>
        <fullName evidence="2">Uncharacterized protein</fullName>
    </submittedName>
</protein>
<keyword evidence="3" id="KW-1185">Reference proteome</keyword>
<dbReference type="EMBL" id="JASSZA010000002">
    <property type="protein sequence ID" value="KAK2116879.1"/>
    <property type="molecule type" value="Genomic_DNA"/>
</dbReference>
<feature type="region of interest" description="Disordered" evidence="1">
    <location>
        <begin position="1"/>
        <end position="51"/>
    </location>
</feature>
<name>A0ABQ9W5G2_SAGOE</name>
<dbReference type="Proteomes" id="UP001266305">
    <property type="component" value="Unassembled WGS sequence"/>
</dbReference>
<evidence type="ECO:0000313" key="3">
    <source>
        <dbReference type="Proteomes" id="UP001266305"/>
    </source>
</evidence>
<feature type="compositionally biased region" description="Gly residues" evidence="1">
    <location>
        <begin position="78"/>
        <end position="89"/>
    </location>
</feature>
<proteinExistence type="predicted"/>